<evidence type="ECO:0000313" key="2">
    <source>
        <dbReference type="EMBL" id="MEN2988846.1"/>
    </source>
</evidence>
<organism evidence="2 3">
    <name type="scientific">Tistrella arctica</name>
    <dbReference type="NCBI Taxonomy" id="3133430"/>
    <lineage>
        <taxon>Bacteria</taxon>
        <taxon>Pseudomonadati</taxon>
        <taxon>Pseudomonadota</taxon>
        <taxon>Alphaproteobacteria</taxon>
        <taxon>Geminicoccales</taxon>
        <taxon>Geminicoccaceae</taxon>
        <taxon>Tistrella</taxon>
    </lineage>
</organism>
<dbReference type="Pfam" id="PF00480">
    <property type="entry name" value="ROK"/>
    <property type="match status" value="1"/>
</dbReference>
<dbReference type="SUPFAM" id="SSF53067">
    <property type="entry name" value="Actin-like ATPase domain"/>
    <property type="match status" value="1"/>
</dbReference>
<name>A0ABU9YJ88_9PROT</name>
<sequence>MTTAAPRPSAPARPDDSHPTTARPAAPAPVLLGIDLGGTKIAGIAIDRQSGRTLAHMRVPTPRDDYAGTLAAIGDLAARLEQTAGITPAGIAPTGMLPIGIGIPGAISPKTGLVKNANSLWLNDRPLDRDLAAASGRAVRLANDANCLAVSEASDGAAAGAGVVFAVILGTGVGGGIAIQGRVHHGADAIAGEWGHVPMPWAQPWSRTAGAAPPPDADRVPELPGPACYCGRSGCIETLLSGPGLAGDAARLRGQDESSALACRSAEAVIADARRGDEMAIAAIIRWRHRLGRALAMVINLLDPDAIVIGGGLSQVPELMDAMTRDPTPLIGPWLFSDRVHTPVVVARHGDDSGVRGAARLWDVAR</sequence>
<gene>
    <name evidence="2" type="ORF">WG926_11075</name>
</gene>
<dbReference type="Gene3D" id="3.30.420.40">
    <property type="match status" value="2"/>
</dbReference>
<feature type="compositionally biased region" description="Low complexity" evidence="1">
    <location>
        <begin position="1"/>
        <end position="12"/>
    </location>
</feature>
<dbReference type="RefSeq" id="WP_372057508.1">
    <property type="nucleotide sequence ID" value="NZ_JBBKTW010000004.1"/>
</dbReference>
<dbReference type="PANTHER" id="PTHR18964:SF174">
    <property type="entry name" value="D-ALLOSE KINASE-RELATED"/>
    <property type="match status" value="1"/>
</dbReference>
<protein>
    <submittedName>
        <fullName evidence="2">ROK family protein</fullName>
    </submittedName>
</protein>
<dbReference type="InterPro" id="IPR000600">
    <property type="entry name" value="ROK"/>
</dbReference>
<evidence type="ECO:0000313" key="3">
    <source>
        <dbReference type="Proteomes" id="UP001413721"/>
    </source>
</evidence>
<reference evidence="2 3" key="1">
    <citation type="submission" date="2024-03" db="EMBL/GenBank/DDBJ databases">
        <title>High-quality draft genome sequencing of Tistrella sp. BH-R2-4.</title>
        <authorList>
            <person name="Dong C."/>
        </authorList>
    </citation>
    <scope>NUCLEOTIDE SEQUENCE [LARGE SCALE GENOMIC DNA]</scope>
    <source>
        <strain evidence="2 3">BH-R2-4</strain>
    </source>
</reference>
<dbReference type="InterPro" id="IPR049874">
    <property type="entry name" value="ROK_cs"/>
</dbReference>
<evidence type="ECO:0000256" key="1">
    <source>
        <dbReference type="SAM" id="MobiDB-lite"/>
    </source>
</evidence>
<keyword evidence="3" id="KW-1185">Reference proteome</keyword>
<dbReference type="PROSITE" id="PS01125">
    <property type="entry name" value="ROK"/>
    <property type="match status" value="1"/>
</dbReference>
<dbReference type="InterPro" id="IPR043129">
    <property type="entry name" value="ATPase_NBD"/>
</dbReference>
<feature type="region of interest" description="Disordered" evidence="1">
    <location>
        <begin position="1"/>
        <end position="26"/>
    </location>
</feature>
<dbReference type="PANTHER" id="PTHR18964">
    <property type="entry name" value="ROK (REPRESSOR, ORF, KINASE) FAMILY"/>
    <property type="match status" value="1"/>
</dbReference>
<dbReference type="EMBL" id="JBBKTW010000004">
    <property type="protein sequence ID" value="MEN2988846.1"/>
    <property type="molecule type" value="Genomic_DNA"/>
</dbReference>
<dbReference type="Proteomes" id="UP001413721">
    <property type="component" value="Unassembled WGS sequence"/>
</dbReference>
<accession>A0ABU9YJ88</accession>
<proteinExistence type="predicted"/>
<comment type="caution">
    <text evidence="2">The sequence shown here is derived from an EMBL/GenBank/DDBJ whole genome shotgun (WGS) entry which is preliminary data.</text>
</comment>